<dbReference type="RefSeq" id="WP_133850068.1">
    <property type="nucleotide sequence ID" value="NZ_SNXZ01000002.1"/>
</dbReference>
<dbReference type="Proteomes" id="UP000295444">
    <property type="component" value="Unassembled WGS sequence"/>
</dbReference>
<dbReference type="EMBL" id="SNXZ01000002">
    <property type="protein sequence ID" value="TDQ01494.1"/>
    <property type="molecule type" value="Genomic_DNA"/>
</dbReference>
<name>A0A4R6SI50_LABRH</name>
<proteinExistence type="predicted"/>
<accession>A0A4R6SI50</accession>
<dbReference type="OrthoDB" id="255198at2"/>
<evidence type="ECO:0008006" key="3">
    <source>
        <dbReference type="Google" id="ProtNLM"/>
    </source>
</evidence>
<organism evidence="1 2">
    <name type="scientific">Labedaea rhizosphaerae</name>
    <dbReference type="NCBI Taxonomy" id="598644"/>
    <lineage>
        <taxon>Bacteria</taxon>
        <taxon>Bacillati</taxon>
        <taxon>Actinomycetota</taxon>
        <taxon>Actinomycetes</taxon>
        <taxon>Pseudonocardiales</taxon>
        <taxon>Pseudonocardiaceae</taxon>
        <taxon>Labedaea</taxon>
    </lineage>
</organism>
<comment type="caution">
    <text evidence="1">The sequence shown here is derived from an EMBL/GenBank/DDBJ whole genome shotgun (WGS) entry which is preliminary data.</text>
</comment>
<protein>
    <recommendedName>
        <fullName evidence="3">NurA domain-containing protein</fullName>
    </recommendedName>
</protein>
<evidence type="ECO:0000313" key="2">
    <source>
        <dbReference type="Proteomes" id="UP000295444"/>
    </source>
</evidence>
<sequence length="318" mass="34545">MTALLTPASYTVDPWDPSYGIAVGDDLDGRESSARLDLDVELPAARWRPVTPERSAALPSAVLFLDGVRRIDARVWVHGESAQPVPGIVASLAAGLVCCDGAASVVGMQLDRSLYTAAPNATDLKTRHATYRFRPTRAGLDELTLGVQRRLSEVEVELAGAWRRQSSALDDLLVCDGPLRGRTNLARTVGYVKTHQTSYLPEAQMRVVGALGSGERSPVFTMGTSWQRRSWYLRLPGASRSPWSAIVRLECSADLPAAEAVALADLTARVLPPLSSLAHKDPRAPQNLVPIGGLERQLRHRLGDVNVLYRSLRSALRD</sequence>
<evidence type="ECO:0000313" key="1">
    <source>
        <dbReference type="EMBL" id="TDQ01494.1"/>
    </source>
</evidence>
<dbReference type="SUPFAM" id="SSF53098">
    <property type="entry name" value="Ribonuclease H-like"/>
    <property type="match status" value="1"/>
</dbReference>
<dbReference type="InterPro" id="IPR012337">
    <property type="entry name" value="RNaseH-like_sf"/>
</dbReference>
<reference evidence="1 2" key="1">
    <citation type="submission" date="2019-03" db="EMBL/GenBank/DDBJ databases">
        <title>Genomic Encyclopedia of Type Strains, Phase IV (KMG-IV): sequencing the most valuable type-strain genomes for metagenomic binning, comparative biology and taxonomic classification.</title>
        <authorList>
            <person name="Goeker M."/>
        </authorList>
    </citation>
    <scope>NUCLEOTIDE SEQUENCE [LARGE SCALE GENOMIC DNA]</scope>
    <source>
        <strain evidence="1 2">DSM 45361</strain>
    </source>
</reference>
<gene>
    <name evidence="1" type="ORF">EV186_1021363</name>
</gene>
<dbReference type="AlphaFoldDB" id="A0A4R6SI50"/>
<keyword evidence="2" id="KW-1185">Reference proteome</keyword>